<accession>A0A917APZ6</accession>
<protein>
    <submittedName>
        <fullName evidence="1">Uncharacterized protein</fullName>
    </submittedName>
</protein>
<dbReference type="SUPFAM" id="SSF158997">
    <property type="entry name" value="Trm112p-like"/>
    <property type="match status" value="1"/>
</dbReference>
<dbReference type="Gene3D" id="2.20.25.10">
    <property type="match status" value="1"/>
</dbReference>
<reference evidence="1" key="2">
    <citation type="submission" date="2020-09" db="EMBL/GenBank/DDBJ databases">
        <authorList>
            <person name="Sun Q."/>
            <person name="Zhou Y."/>
        </authorList>
    </citation>
    <scope>NUCLEOTIDE SEQUENCE</scope>
    <source>
        <strain evidence="1">CGMCC 1.15388</strain>
    </source>
</reference>
<sequence>MPTTLPESLLAVLRCPATGSPLRQDGDELVAVEDETTRYPIEHGVPKLLPADSAV</sequence>
<evidence type="ECO:0000313" key="1">
    <source>
        <dbReference type="EMBL" id="GGE65781.1"/>
    </source>
</evidence>
<dbReference type="EMBL" id="BMIS01000004">
    <property type="protein sequence ID" value="GGE65781.1"/>
    <property type="molecule type" value="Genomic_DNA"/>
</dbReference>
<reference evidence="1" key="1">
    <citation type="journal article" date="2014" name="Int. J. Syst. Evol. Microbiol.">
        <title>Complete genome sequence of Corynebacterium casei LMG S-19264T (=DSM 44701T), isolated from a smear-ripened cheese.</title>
        <authorList>
            <consortium name="US DOE Joint Genome Institute (JGI-PGF)"/>
            <person name="Walter F."/>
            <person name="Albersmeier A."/>
            <person name="Kalinowski J."/>
            <person name="Ruckert C."/>
        </authorList>
    </citation>
    <scope>NUCLEOTIDE SEQUENCE</scope>
    <source>
        <strain evidence="1">CGMCC 1.15388</strain>
    </source>
</reference>
<dbReference type="Proteomes" id="UP000633136">
    <property type="component" value="Unassembled WGS sequence"/>
</dbReference>
<comment type="caution">
    <text evidence="1">The sequence shown here is derived from an EMBL/GenBank/DDBJ whole genome shotgun (WGS) entry which is preliminary data.</text>
</comment>
<dbReference type="RefSeq" id="WP_188683601.1">
    <property type="nucleotide sequence ID" value="NZ_BMIS01000004.1"/>
</dbReference>
<evidence type="ECO:0000313" key="2">
    <source>
        <dbReference type="Proteomes" id="UP000633136"/>
    </source>
</evidence>
<proteinExistence type="predicted"/>
<keyword evidence="2" id="KW-1185">Reference proteome</keyword>
<gene>
    <name evidence="1" type="ORF">GCM10011401_11320</name>
</gene>
<organism evidence="1 2">
    <name type="scientific">Nesterenkonia cremea</name>
    <dbReference type="NCBI Taxonomy" id="1882340"/>
    <lineage>
        <taxon>Bacteria</taxon>
        <taxon>Bacillati</taxon>
        <taxon>Actinomycetota</taxon>
        <taxon>Actinomycetes</taxon>
        <taxon>Micrococcales</taxon>
        <taxon>Micrococcaceae</taxon>
        <taxon>Nesterenkonia</taxon>
    </lineage>
</organism>
<name>A0A917APZ6_9MICC</name>
<dbReference type="AlphaFoldDB" id="A0A917APZ6"/>